<organism evidence="1 2">
    <name type="scientific">Shewanella inventionis</name>
    <dbReference type="NCBI Taxonomy" id="1738770"/>
    <lineage>
        <taxon>Bacteria</taxon>
        <taxon>Pseudomonadati</taxon>
        <taxon>Pseudomonadota</taxon>
        <taxon>Gammaproteobacteria</taxon>
        <taxon>Alteromonadales</taxon>
        <taxon>Shewanellaceae</taxon>
        <taxon>Shewanella</taxon>
    </lineage>
</organism>
<reference evidence="2" key="1">
    <citation type="journal article" date="2019" name="Int. J. Syst. Evol. Microbiol.">
        <title>The Global Catalogue of Microorganisms (GCM) 10K type strain sequencing project: providing services to taxonomists for standard genome sequencing and annotation.</title>
        <authorList>
            <consortium name="The Broad Institute Genomics Platform"/>
            <consortium name="The Broad Institute Genome Sequencing Center for Infectious Disease"/>
            <person name="Wu L."/>
            <person name="Ma J."/>
        </authorList>
    </citation>
    <scope>NUCLEOTIDE SEQUENCE [LARGE SCALE GENOMIC DNA]</scope>
    <source>
        <strain evidence="2">CGMCC 1.15339</strain>
    </source>
</reference>
<comment type="caution">
    <text evidence="1">The sequence shown here is derived from an EMBL/GenBank/DDBJ whole genome shotgun (WGS) entry which is preliminary data.</text>
</comment>
<protein>
    <submittedName>
        <fullName evidence="1">Uncharacterized protein</fullName>
    </submittedName>
</protein>
<dbReference type="EMBL" id="BMII01000026">
    <property type="protein sequence ID" value="GGB67623.1"/>
    <property type="molecule type" value="Genomic_DNA"/>
</dbReference>
<proteinExistence type="predicted"/>
<keyword evidence="2" id="KW-1185">Reference proteome</keyword>
<dbReference type="Proteomes" id="UP000617555">
    <property type="component" value="Unassembled WGS sequence"/>
</dbReference>
<accession>A0ABQ1JI11</accession>
<dbReference type="RefSeq" id="WP_188740192.1">
    <property type="nucleotide sequence ID" value="NZ_BMII01000026.1"/>
</dbReference>
<name>A0ABQ1JI11_9GAMM</name>
<evidence type="ECO:0000313" key="1">
    <source>
        <dbReference type="EMBL" id="GGB67623.1"/>
    </source>
</evidence>
<gene>
    <name evidence="1" type="ORF">GCM10011607_30390</name>
</gene>
<sequence>MQKDLVSFNRYPDRTLFTFVNLFAGIRYPVNMMFMPDKTVIVVVAGAQYRCKSDLIILRTDTTSVRDKKLEDLTYSIKADQLSFYIPAIVYKQLISYPEFGQHKLMDGNND</sequence>
<evidence type="ECO:0000313" key="2">
    <source>
        <dbReference type="Proteomes" id="UP000617555"/>
    </source>
</evidence>